<keyword evidence="2" id="KW-0812">Transmembrane</keyword>
<keyword evidence="3" id="KW-0472">Membrane</keyword>
<comment type="caution">
    <text evidence="4">The sequence shown here is derived from an EMBL/GenBank/DDBJ whole genome shotgun (WGS) entry which is preliminary data.</text>
</comment>
<organism evidence="4 5">
    <name type="scientific">Babesia gibsoni</name>
    <dbReference type="NCBI Taxonomy" id="33632"/>
    <lineage>
        <taxon>Eukaryota</taxon>
        <taxon>Sar</taxon>
        <taxon>Alveolata</taxon>
        <taxon>Apicomplexa</taxon>
        <taxon>Aconoidasida</taxon>
        <taxon>Piroplasmida</taxon>
        <taxon>Babesiidae</taxon>
        <taxon>Babesia</taxon>
    </lineage>
</organism>
<sequence length="375" mass="42902">MEALETGDMYPTGFIRSEDSDVSVVDYYDSAITDFSHGPAKGSRTKPKKIIITVTASDLIGYPMFRISQCLSVLRFQKSVLDIEAESDGVYRSLLLFPNMFTLTFPGGLGFTKNLMTSIWRKHGAVGFFRGLPEFVVHKLLCDMMTFVVPVYISPKIELYANKVFKSVATFECAAVSRLREKYKGTYAKLVDEHRSLCFWEDVTFKRFIRRNIDLDPYDFMVRVLVELLTYPMLTISSKMTIYDGKEDMNGFSVAVGTIKNDGLLSLYNGFTWQVMVLLMQHLEKQNEIQKRRLSFTMDDLNTPIDQSMPVFFTIGQMICHQISLVQRCGSVMDGFCNNESSLNILSRFSWLNISSQLLITVCLMHLKDKVLDER</sequence>
<protein>
    <submittedName>
        <fullName evidence="4">Uncharacterized protein</fullName>
    </submittedName>
</protein>
<evidence type="ECO:0000256" key="2">
    <source>
        <dbReference type="ARBA" id="ARBA00022692"/>
    </source>
</evidence>
<evidence type="ECO:0000313" key="4">
    <source>
        <dbReference type="EMBL" id="KAK1444503.1"/>
    </source>
</evidence>
<reference evidence="4" key="1">
    <citation type="submission" date="2023-08" db="EMBL/GenBank/DDBJ databases">
        <title>Draft sequence of the Babesia gibsoni genome.</title>
        <authorList>
            <person name="Yamagishi J.Y."/>
            <person name="Xuan X.X."/>
        </authorList>
    </citation>
    <scope>NUCLEOTIDE SEQUENCE</scope>
    <source>
        <strain evidence="4">Azabu</strain>
    </source>
</reference>
<accession>A0AAD8PFI1</accession>
<evidence type="ECO:0000313" key="5">
    <source>
        <dbReference type="Proteomes" id="UP001230268"/>
    </source>
</evidence>
<keyword evidence="5" id="KW-1185">Reference proteome</keyword>
<dbReference type="Proteomes" id="UP001230268">
    <property type="component" value="Unassembled WGS sequence"/>
</dbReference>
<evidence type="ECO:0000256" key="3">
    <source>
        <dbReference type="ARBA" id="ARBA00023136"/>
    </source>
</evidence>
<proteinExistence type="predicted"/>
<dbReference type="Gene3D" id="1.50.40.10">
    <property type="entry name" value="Mitochondrial carrier domain"/>
    <property type="match status" value="1"/>
</dbReference>
<gene>
    <name evidence="4" type="ORF">BgAZ_104090</name>
</gene>
<dbReference type="GO" id="GO:0016020">
    <property type="term" value="C:membrane"/>
    <property type="evidence" value="ECO:0007669"/>
    <property type="project" value="UniProtKB-SubCell"/>
</dbReference>
<dbReference type="AlphaFoldDB" id="A0AAD8PFI1"/>
<dbReference type="InterPro" id="IPR023395">
    <property type="entry name" value="MCP_dom_sf"/>
</dbReference>
<dbReference type="SUPFAM" id="SSF103506">
    <property type="entry name" value="Mitochondrial carrier"/>
    <property type="match status" value="1"/>
</dbReference>
<evidence type="ECO:0000256" key="1">
    <source>
        <dbReference type="ARBA" id="ARBA00004370"/>
    </source>
</evidence>
<name>A0AAD8PFI1_BABGI</name>
<comment type="subcellular location">
    <subcellularLocation>
        <location evidence="1">Membrane</location>
    </subcellularLocation>
</comment>
<dbReference type="EMBL" id="JAVEPI010000001">
    <property type="protein sequence ID" value="KAK1444503.1"/>
    <property type="molecule type" value="Genomic_DNA"/>
</dbReference>